<dbReference type="EMBL" id="GGEC01001764">
    <property type="protein sequence ID" value="MBW82247.1"/>
    <property type="molecule type" value="Transcribed_RNA"/>
</dbReference>
<organism evidence="1">
    <name type="scientific">Rhizophora mucronata</name>
    <name type="common">Asiatic mangrove</name>
    <dbReference type="NCBI Taxonomy" id="61149"/>
    <lineage>
        <taxon>Eukaryota</taxon>
        <taxon>Viridiplantae</taxon>
        <taxon>Streptophyta</taxon>
        <taxon>Embryophyta</taxon>
        <taxon>Tracheophyta</taxon>
        <taxon>Spermatophyta</taxon>
        <taxon>Magnoliopsida</taxon>
        <taxon>eudicotyledons</taxon>
        <taxon>Gunneridae</taxon>
        <taxon>Pentapetalae</taxon>
        <taxon>rosids</taxon>
        <taxon>fabids</taxon>
        <taxon>Malpighiales</taxon>
        <taxon>Rhizophoraceae</taxon>
        <taxon>Rhizophora</taxon>
    </lineage>
</organism>
<dbReference type="AlphaFoldDB" id="A0A2P2ILY1"/>
<accession>A0A2P2ILY1</accession>
<evidence type="ECO:0000313" key="1">
    <source>
        <dbReference type="EMBL" id="MBW82247.1"/>
    </source>
</evidence>
<reference evidence="1" key="1">
    <citation type="submission" date="2018-02" db="EMBL/GenBank/DDBJ databases">
        <title>Rhizophora mucronata_Transcriptome.</title>
        <authorList>
            <person name="Meera S.P."/>
            <person name="Sreeshan A."/>
            <person name="Augustine A."/>
        </authorList>
    </citation>
    <scope>NUCLEOTIDE SEQUENCE</scope>
    <source>
        <tissue evidence="1">Leaf</tissue>
    </source>
</reference>
<proteinExistence type="predicted"/>
<name>A0A2P2ILY1_RHIMU</name>
<protein>
    <submittedName>
        <fullName evidence="1">Uncharacterized protein</fullName>
    </submittedName>
</protein>
<sequence length="72" mass="7527">MFDSKMKGPAFFGSSCISFLAATSAKSNFLCVLHAPNKAPQTIASASTGIFSIKSIASSSLPARPRRSTMQA</sequence>